<evidence type="ECO:0000256" key="2">
    <source>
        <dbReference type="ARBA" id="ARBA00010441"/>
    </source>
</evidence>
<dbReference type="InterPro" id="IPR048254">
    <property type="entry name" value="CDP_ALCOHOL_P_TRANSF_CS"/>
</dbReference>
<dbReference type="Pfam" id="PF01066">
    <property type="entry name" value="CDP-OH_P_transf"/>
    <property type="match status" value="1"/>
</dbReference>
<accession>A0A5J4Z6G0</accession>
<dbReference type="AlphaFoldDB" id="A0A5J4Z6G0"/>
<dbReference type="EMBL" id="VRMN01000001">
    <property type="protein sequence ID" value="KAA8498237.1"/>
    <property type="molecule type" value="Genomic_DNA"/>
</dbReference>
<keyword evidence="6 12" id="KW-1133">Transmembrane helix</keyword>
<feature type="transmembrane region" description="Helical" evidence="12">
    <location>
        <begin position="203"/>
        <end position="219"/>
    </location>
</feature>
<dbReference type="OrthoDB" id="10020554at2759"/>
<comment type="subcellular location">
    <subcellularLocation>
        <location evidence="1">Membrane</location>
        <topology evidence="1">Multi-pass membrane protein</topology>
    </subcellularLocation>
</comment>
<evidence type="ECO:0000256" key="1">
    <source>
        <dbReference type="ARBA" id="ARBA00004141"/>
    </source>
</evidence>
<keyword evidence="14" id="KW-1185">Reference proteome</keyword>
<evidence type="ECO:0000256" key="4">
    <source>
        <dbReference type="ARBA" id="ARBA00022679"/>
    </source>
</evidence>
<feature type="transmembrane region" description="Helical" evidence="12">
    <location>
        <begin position="225"/>
        <end position="249"/>
    </location>
</feature>
<evidence type="ECO:0000256" key="3">
    <source>
        <dbReference type="ARBA" id="ARBA00022516"/>
    </source>
</evidence>
<dbReference type="InterPro" id="IPR000462">
    <property type="entry name" value="CDP-OH_P_trans"/>
</dbReference>
<feature type="transmembrane region" description="Helical" evidence="12">
    <location>
        <begin position="162"/>
        <end position="182"/>
    </location>
</feature>
<dbReference type="InterPro" id="IPR043130">
    <property type="entry name" value="CDP-OH_PTrfase_TM_dom"/>
</dbReference>
<keyword evidence="3" id="KW-0444">Lipid biosynthesis</keyword>
<feature type="transmembrane region" description="Helical" evidence="12">
    <location>
        <begin position="75"/>
        <end position="98"/>
    </location>
</feature>
<reference evidence="14" key="1">
    <citation type="journal article" date="2019" name="Nat. Commun.">
        <title>Expansion of phycobilisome linker gene families in mesophilic red algae.</title>
        <authorList>
            <person name="Lee J."/>
            <person name="Kim D."/>
            <person name="Bhattacharya D."/>
            <person name="Yoon H.S."/>
        </authorList>
    </citation>
    <scope>NUCLEOTIDE SEQUENCE [LARGE SCALE GENOMIC DNA]</scope>
    <source>
        <strain evidence="14">CCMP 1328</strain>
    </source>
</reference>
<evidence type="ECO:0000256" key="5">
    <source>
        <dbReference type="ARBA" id="ARBA00022692"/>
    </source>
</evidence>
<keyword evidence="4 11" id="KW-0808">Transferase</keyword>
<evidence type="ECO:0000256" key="12">
    <source>
        <dbReference type="SAM" id="Phobius"/>
    </source>
</evidence>
<dbReference type="GO" id="GO:0016020">
    <property type="term" value="C:membrane"/>
    <property type="evidence" value="ECO:0007669"/>
    <property type="project" value="UniProtKB-SubCell"/>
</dbReference>
<dbReference type="NCBIfam" id="TIGR00560">
    <property type="entry name" value="pgsA"/>
    <property type="match status" value="1"/>
</dbReference>
<protein>
    <submittedName>
        <fullName evidence="13">CDP-diacylglycerol--glycerol-3-phosphate 3-phosphatidyltransferase</fullName>
    </submittedName>
</protein>
<proteinExistence type="inferred from homology"/>
<sequence length="258" mass="27872">MCAFFVAICSDSVPSRALYQNLCARIALRPWTRPHRGSCGMPRLRCAEGEGEALQHTATHRVVQDEATPMSSPRWLLMLPNILTWLRVLAVPGLVVLFFANKPFSTVGCSILFALAGITDALDGKLARHLRVESAFGAFLDPVADKLMVCTALVLLTSTSTSPHIAVASVLIVCREVFISALREWMASIGSRSKVAVGIQGKIKTVAQMVALTALLWNPTPNHGSPYLCGLVLLYISVFFTLTSAAGYVQAARSDISK</sequence>
<gene>
    <name evidence="13" type="ORF">FVE85_5822</name>
</gene>
<keyword evidence="10" id="KW-1208">Phospholipid metabolism</keyword>
<keyword evidence="7" id="KW-0443">Lipid metabolism</keyword>
<dbReference type="PROSITE" id="PS00379">
    <property type="entry name" value="CDP_ALCOHOL_P_TRANSF"/>
    <property type="match status" value="1"/>
</dbReference>
<comment type="caution">
    <text evidence="13">The sequence shown here is derived from an EMBL/GenBank/DDBJ whole genome shotgun (WGS) entry which is preliminary data.</text>
</comment>
<dbReference type="GO" id="GO:0008444">
    <property type="term" value="F:CDP-diacylglycerol-glycerol-3-phosphate 3-phosphatidyltransferase activity"/>
    <property type="evidence" value="ECO:0007669"/>
    <property type="project" value="InterPro"/>
</dbReference>
<evidence type="ECO:0000256" key="10">
    <source>
        <dbReference type="ARBA" id="ARBA00023264"/>
    </source>
</evidence>
<name>A0A5J4Z6G0_PORPP</name>
<keyword evidence="9" id="KW-0594">Phospholipid biosynthesis</keyword>
<dbReference type="PANTHER" id="PTHR14269:SF62">
    <property type="entry name" value="CDP-DIACYLGLYCEROL--GLYCEROL-3-PHOSPHATE 3-PHOSPHATIDYLTRANSFERASE 1, CHLOROPLASTIC"/>
    <property type="match status" value="1"/>
</dbReference>
<dbReference type="PANTHER" id="PTHR14269">
    <property type="entry name" value="CDP-DIACYLGLYCEROL--GLYCEROL-3-PHOSPHATE 3-PHOSPHATIDYLTRANSFERASE-RELATED"/>
    <property type="match status" value="1"/>
</dbReference>
<evidence type="ECO:0000256" key="9">
    <source>
        <dbReference type="ARBA" id="ARBA00023209"/>
    </source>
</evidence>
<evidence type="ECO:0000313" key="14">
    <source>
        <dbReference type="Proteomes" id="UP000324585"/>
    </source>
</evidence>
<evidence type="ECO:0000313" key="13">
    <source>
        <dbReference type="EMBL" id="KAA8498237.1"/>
    </source>
</evidence>
<comment type="similarity">
    <text evidence="2 11">Belongs to the CDP-alcohol phosphatidyltransferase class-I family.</text>
</comment>
<evidence type="ECO:0000256" key="7">
    <source>
        <dbReference type="ARBA" id="ARBA00023098"/>
    </source>
</evidence>
<dbReference type="InterPro" id="IPR050324">
    <property type="entry name" value="CDP-alcohol_PTase-I"/>
</dbReference>
<dbReference type="Gene3D" id="1.20.120.1760">
    <property type="match status" value="1"/>
</dbReference>
<evidence type="ECO:0000256" key="11">
    <source>
        <dbReference type="RuleBase" id="RU003750"/>
    </source>
</evidence>
<dbReference type="OMA" id="IWIDERI"/>
<organism evidence="13 14">
    <name type="scientific">Porphyridium purpureum</name>
    <name type="common">Red alga</name>
    <name type="synonym">Porphyridium cruentum</name>
    <dbReference type="NCBI Taxonomy" id="35688"/>
    <lineage>
        <taxon>Eukaryota</taxon>
        <taxon>Rhodophyta</taxon>
        <taxon>Bangiophyceae</taxon>
        <taxon>Porphyridiales</taxon>
        <taxon>Porphyridiaceae</taxon>
        <taxon>Porphyridium</taxon>
    </lineage>
</organism>
<dbReference type="GO" id="GO:0046474">
    <property type="term" value="P:glycerophospholipid biosynthetic process"/>
    <property type="evidence" value="ECO:0007669"/>
    <property type="project" value="TreeGrafter"/>
</dbReference>
<evidence type="ECO:0000256" key="8">
    <source>
        <dbReference type="ARBA" id="ARBA00023136"/>
    </source>
</evidence>
<dbReference type="Proteomes" id="UP000324585">
    <property type="component" value="Unassembled WGS sequence"/>
</dbReference>
<evidence type="ECO:0000256" key="6">
    <source>
        <dbReference type="ARBA" id="ARBA00022989"/>
    </source>
</evidence>
<keyword evidence="5 12" id="KW-0812">Transmembrane</keyword>
<keyword evidence="8 12" id="KW-0472">Membrane</keyword>
<dbReference type="InterPro" id="IPR004570">
    <property type="entry name" value="Phosphatidylglycerol_P_synth"/>
</dbReference>